<sequence>MYDEGQVHKISTVMMRGGTSKGLILRKADLPSDPSVRDEVILRIYGSPDPNQVDGLGGGTSLSSKLAIVGPPSHPGAHIDYTFGQVSLEKKCIDYHVMCGNFVTAVGLYAAEEGYVPLTEPVTSVHIYNTNTDKMIVAEIPVQNGQIQYNGDFVIDGVPGSASRIMLHFLDAGGTFTGKTLPTGHPVDTVSLKDGRSFEVSIVDCANVVVIVKAQDLNLRGIELCHELENNGYALQLLEEIRVESGIMIGMIKEEDREKVTPSTHALPKIAFVSSPHDYKTIDNRLLKKEEIDIIARYISMGTLHRAYAVSGAMALSAASSIPGTIPNQLISSEGSGIRIGHPSGVMYVETKVEKANGNWIVSRAANGRTARRLMEGYAHIPASIYPTSNCQ</sequence>
<evidence type="ECO:0000313" key="4">
    <source>
        <dbReference type="Proteomes" id="UP001223586"/>
    </source>
</evidence>
<dbReference type="EMBL" id="JAUSTT010000014">
    <property type="protein sequence ID" value="MDQ0176681.1"/>
    <property type="molecule type" value="Genomic_DNA"/>
</dbReference>
<proteinExistence type="inferred from homology"/>
<dbReference type="RefSeq" id="WP_307230028.1">
    <property type="nucleotide sequence ID" value="NZ_JAUSTT010000014.1"/>
</dbReference>
<evidence type="ECO:0000256" key="2">
    <source>
        <dbReference type="ARBA" id="ARBA00023235"/>
    </source>
</evidence>
<evidence type="ECO:0000256" key="1">
    <source>
        <dbReference type="ARBA" id="ARBA00007673"/>
    </source>
</evidence>
<organism evidence="3 4">
    <name type="scientific">Bacillus chungangensis</name>
    <dbReference type="NCBI Taxonomy" id="587633"/>
    <lineage>
        <taxon>Bacteria</taxon>
        <taxon>Bacillati</taxon>
        <taxon>Bacillota</taxon>
        <taxon>Bacilli</taxon>
        <taxon>Bacillales</taxon>
        <taxon>Bacillaceae</taxon>
        <taxon>Bacillus</taxon>
    </lineage>
</organism>
<dbReference type="Gene3D" id="3.10.310.10">
    <property type="entry name" value="Diaminopimelate Epimerase, Chain A, domain 1"/>
    <property type="match status" value="2"/>
</dbReference>
<accession>A0ABT9WTQ6</accession>
<protein>
    <submittedName>
        <fullName evidence="3">2-methylaconitate cis-trans-isomerase PrpF</fullName>
    </submittedName>
</protein>
<keyword evidence="2" id="KW-0413">Isomerase</keyword>
<dbReference type="Pfam" id="PF04303">
    <property type="entry name" value="PrpF"/>
    <property type="match status" value="1"/>
</dbReference>
<comment type="caution">
    <text evidence="3">The sequence shown here is derived from an EMBL/GenBank/DDBJ whole genome shotgun (WGS) entry which is preliminary data.</text>
</comment>
<dbReference type="PANTHER" id="PTHR43709:SF2">
    <property type="entry name" value="DUF453 DOMAIN PROTEIN (AFU_ORTHOLOGUE AFUA_6G00360)"/>
    <property type="match status" value="1"/>
</dbReference>
<reference evidence="3 4" key="1">
    <citation type="submission" date="2023-07" db="EMBL/GenBank/DDBJ databases">
        <title>Genomic Encyclopedia of Type Strains, Phase IV (KMG-IV): sequencing the most valuable type-strain genomes for metagenomic binning, comparative biology and taxonomic classification.</title>
        <authorList>
            <person name="Goeker M."/>
        </authorList>
    </citation>
    <scope>NUCLEOTIDE SEQUENCE [LARGE SCALE GENOMIC DNA]</scope>
    <source>
        <strain evidence="3 4">DSM 23837</strain>
    </source>
</reference>
<dbReference type="PANTHER" id="PTHR43709">
    <property type="entry name" value="ACONITATE ISOMERASE-RELATED"/>
    <property type="match status" value="1"/>
</dbReference>
<name>A0ABT9WTQ6_9BACI</name>
<keyword evidence="4" id="KW-1185">Reference proteome</keyword>
<dbReference type="InterPro" id="IPR007400">
    <property type="entry name" value="PrpF-like"/>
</dbReference>
<dbReference type="Proteomes" id="UP001223586">
    <property type="component" value="Unassembled WGS sequence"/>
</dbReference>
<gene>
    <name evidence="3" type="ORF">J2S08_002539</name>
</gene>
<evidence type="ECO:0000313" key="3">
    <source>
        <dbReference type="EMBL" id="MDQ0176681.1"/>
    </source>
</evidence>
<dbReference type="SUPFAM" id="SSF54506">
    <property type="entry name" value="Diaminopimelate epimerase-like"/>
    <property type="match status" value="2"/>
</dbReference>
<comment type="similarity">
    <text evidence="1">Belongs to the PrpF family.</text>
</comment>